<evidence type="ECO:0000256" key="1">
    <source>
        <dbReference type="ARBA" id="ARBA00004651"/>
    </source>
</evidence>
<keyword evidence="2" id="KW-1003">Cell membrane</keyword>
<protein>
    <submittedName>
        <fullName evidence="8">Putative Flp pilus assembly protein TadC</fullName>
    </submittedName>
</protein>
<dbReference type="RefSeq" id="WP_009601425.1">
    <property type="nucleotide sequence ID" value="NZ_AEIU01000074.1"/>
</dbReference>
<gene>
    <name evidence="8" type="ORF">VIBC2010_04734</name>
</gene>
<feature type="transmembrane region" description="Helical" evidence="6">
    <location>
        <begin position="115"/>
        <end position="133"/>
    </location>
</feature>
<dbReference type="PANTHER" id="PTHR35007">
    <property type="entry name" value="INTEGRAL MEMBRANE PROTEIN-RELATED"/>
    <property type="match status" value="1"/>
</dbReference>
<accession>E3BK70</accession>
<dbReference type="OrthoDB" id="9810662at2"/>
<dbReference type="GO" id="GO:0005886">
    <property type="term" value="C:plasma membrane"/>
    <property type="evidence" value="ECO:0007669"/>
    <property type="project" value="UniProtKB-SubCell"/>
</dbReference>
<dbReference type="AlphaFoldDB" id="E3BK70"/>
<keyword evidence="4 6" id="KW-1133">Transmembrane helix</keyword>
<evidence type="ECO:0000256" key="5">
    <source>
        <dbReference type="ARBA" id="ARBA00023136"/>
    </source>
</evidence>
<evidence type="ECO:0000256" key="3">
    <source>
        <dbReference type="ARBA" id="ARBA00022692"/>
    </source>
</evidence>
<dbReference type="InterPro" id="IPR018076">
    <property type="entry name" value="T2SS_GspF_dom"/>
</dbReference>
<reference evidence="8 9" key="1">
    <citation type="journal article" date="2012" name="Int. J. Syst. Evol. Microbiol.">
        <title>Vibrio caribbeanicus sp. nov., isolated from the marine sponge Scleritoderma cyanea.</title>
        <authorList>
            <person name="Hoffmann M."/>
            <person name="Monday S.R."/>
            <person name="Allard M.W."/>
            <person name="Strain E.A."/>
            <person name="Whittaker P."/>
            <person name="Naum M."/>
            <person name="McCarthy P.J."/>
            <person name="Lopez J.V."/>
            <person name="Fischer M."/>
            <person name="Brown E.W."/>
        </authorList>
    </citation>
    <scope>NUCLEOTIDE SEQUENCE [LARGE SCALE GENOMIC DNA]</scope>
    <source>
        <strain evidence="8 9">ATCC BAA-2122</strain>
    </source>
</reference>
<feature type="domain" description="Type II secretion system protein GspF" evidence="7">
    <location>
        <begin position="152"/>
        <end position="279"/>
    </location>
</feature>
<evidence type="ECO:0000256" key="6">
    <source>
        <dbReference type="SAM" id="Phobius"/>
    </source>
</evidence>
<dbReference type="eggNOG" id="COG2064">
    <property type="taxonomic scope" value="Bacteria"/>
</dbReference>
<dbReference type="EMBL" id="AEIU01000074">
    <property type="protein sequence ID" value="EFP96455.1"/>
    <property type="molecule type" value="Genomic_DNA"/>
</dbReference>
<feature type="transmembrane region" description="Helical" evidence="6">
    <location>
        <begin position="6"/>
        <end position="27"/>
    </location>
</feature>
<keyword evidence="5 6" id="KW-0472">Membrane</keyword>
<keyword evidence="9" id="KW-1185">Reference proteome</keyword>
<dbReference type="STRING" id="796620.VIBC2010_04734"/>
<proteinExistence type="predicted"/>
<evidence type="ECO:0000313" key="8">
    <source>
        <dbReference type="EMBL" id="EFP96455.1"/>
    </source>
</evidence>
<sequence length="288" mass="33201">MELGMYPILVLTLTFSFFLSLILIFIFESMKLKVKISKLTLNNFHEEKNKNKIFYIISRINYDKDDLEKRLFSAGFYHPMILKLYYPLKYIIMFLFSVCILISFIVGIISLYDLFLYNVISVFMIFFIPDKIIGLRIKSNIKNISSRLPFLLDLMNVCVHTGMTIESSLEYLAKELQMVDRQLARVVTLTVERAKIVGLDKALQEFYDLVPTSESQSMVMTLVQSLQFGSSVGAVLSTLSKDIRELNMMDIEEKIGKMGAKMTMPLVVFIMIPMLVLIVAPKVMRVMI</sequence>
<feature type="transmembrane region" description="Helical" evidence="6">
    <location>
        <begin position="90"/>
        <end position="109"/>
    </location>
</feature>
<evidence type="ECO:0000313" key="9">
    <source>
        <dbReference type="Proteomes" id="UP000002943"/>
    </source>
</evidence>
<evidence type="ECO:0000256" key="2">
    <source>
        <dbReference type="ARBA" id="ARBA00022475"/>
    </source>
</evidence>
<organism evidence="8 9">
    <name type="scientific">Vibrio caribbeanicus ATCC BAA-2122</name>
    <dbReference type="NCBI Taxonomy" id="796620"/>
    <lineage>
        <taxon>Bacteria</taxon>
        <taxon>Pseudomonadati</taxon>
        <taxon>Pseudomonadota</taxon>
        <taxon>Gammaproteobacteria</taxon>
        <taxon>Vibrionales</taxon>
        <taxon>Vibrionaceae</taxon>
        <taxon>Vibrio</taxon>
    </lineage>
</organism>
<feature type="transmembrane region" description="Helical" evidence="6">
    <location>
        <begin position="264"/>
        <end position="284"/>
    </location>
</feature>
<comment type="subcellular location">
    <subcellularLocation>
        <location evidence="1">Cell membrane</location>
        <topology evidence="1">Multi-pass membrane protein</topology>
    </subcellularLocation>
</comment>
<evidence type="ECO:0000259" key="7">
    <source>
        <dbReference type="Pfam" id="PF00482"/>
    </source>
</evidence>
<name>E3BK70_9VIBR</name>
<dbReference type="Pfam" id="PF00482">
    <property type="entry name" value="T2SSF"/>
    <property type="match status" value="1"/>
</dbReference>
<dbReference type="PANTHER" id="PTHR35007:SF2">
    <property type="entry name" value="PILUS ASSEMBLE PROTEIN"/>
    <property type="match status" value="1"/>
</dbReference>
<evidence type="ECO:0000256" key="4">
    <source>
        <dbReference type="ARBA" id="ARBA00022989"/>
    </source>
</evidence>
<dbReference type="Proteomes" id="UP000002943">
    <property type="component" value="Unassembled WGS sequence"/>
</dbReference>
<comment type="caution">
    <text evidence="8">The sequence shown here is derived from an EMBL/GenBank/DDBJ whole genome shotgun (WGS) entry which is preliminary data.</text>
</comment>
<keyword evidence="3 6" id="KW-0812">Transmembrane</keyword>